<evidence type="ECO:0000313" key="5">
    <source>
        <dbReference type="EMBL" id="MBA0674713.1"/>
    </source>
</evidence>
<evidence type="ECO:0000256" key="3">
    <source>
        <dbReference type="ARBA" id="ARBA00023136"/>
    </source>
</evidence>
<protein>
    <recommendedName>
        <fullName evidence="7">WAT1-related protein</fullName>
    </recommendedName>
</protein>
<feature type="transmembrane region" description="Helical" evidence="4">
    <location>
        <begin position="50"/>
        <end position="75"/>
    </location>
</feature>
<keyword evidence="2 4" id="KW-1133">Transmembrane helix</keyword>
<evidence type="ECO:0000256" key="2">
    <source>
        <dbReference type="ARBA" id="ARBA00022989"/>
    </source>
</evidence>
<sequence>VAVLKGYPSEITLVFLYCLFGNIQSALALFGNMVTFCVQAWCIRRKGSIFVAMFKPLSIFVATLYIVAFLGFIFLGDDGEEGIRGKWGEGKSEEVCKNVKELMIRGGMVGKRERDGKWHFH</sequence>
<evidence type="ECO:0008006" key="7">
    <source>
        <dbReference type="Google" id="ProtNLM"/>
    </source>
</evidence>
<dbReference type="EMBL" id="JABFAA010000001">
    <property type="protein sequence ID" value="MBA0674713.1"/>
    <property type="molecule type" value="Genomic_DNA"/>
</dbReference>
<proteinExistence type="predicted"/>
<feature type="transmembrane region" description="Helical" evidence="4">
    <location>
        <begin position="14"/>
        <end position="38"/>
    </location>
</feature>
<evidence type="ECO:0000313" key="6">
    <source>
        <dbReference type="Proteomes" id="UP000593577"/>
    </source>
</evidence>
<gene>
    <name evidence="5" type="ORF">Goari_016294</name>
</gene>
<keyword evidence="3 4" id="KW-0472">Membrane</keyword>
<dbReference type="AlphaFoldDB" id="A0A7J8WID6"/>
<keyword evidence="6" id="KW-1185">Reference proteome</keyword>
<name>A0A7J8WID6_GOSAI</name>
<organism evidence="5 6">
    <name type="scientific">Gossypium aridum</name>
    <name type="common">American cotton</name>
    <name type="synonym">Erioxylum aridum</name>
    <dbReference type="NCBI Taxonomy" id="34290"/>
    <lineage>
        <taxon>Eukaryota</taxon>
        <taxon>Viridiplantae</taxon>
        <taxon>Streptophyta</taxon>
        <taxon>Embryophyta</taxon>
        <taxon>Tracheophyta</taxon>
        <taxon>Spermatophyta</taxon>
        <taxon>Magnoliopsida</taxon>
        <taxon>eudicotyledons</taxon>
        <taxon>Gunneridae</taxon>
        <taxon>Pentapetalae</taxon>
        <taxon>rosids</taxon>
        <taxon>malvids</taxon>
        <taxon>Malvales</taxon>
        <taxon>Malvaceae</taxon>
        <taxon>Malvoideae</taxon>
        <taxon>Gossypium</taxon>
    </lineage>
</organism>
<dbReference type="PANTHER" id="PTHR31218">
    <property type="entry name" value="WAT1-RELATED PROTEIN"/>
    <property type="match status" value="1"/>
</dbReference>
<dbReference type="GO" id="GO:0016020">
    <property type="term" value="C:membrane"/>
    <property type="evidence" value="ECO:0007669"/>
    <property type="project" value="InterPro"/>
</dbReference>
<dbReference type="Proteomes" id="UP000593577">
    <property type="component" value="Unassembled WGS sequence"/>
</dbReference>
<reference evidence="5 6" key="1">
    <citation type="journal article" date="2019" name="Genome Biol. Evol.">
        <title>Insights into the evolution of the New World diploid cottons (Gossypium, subgenus Houzingenia) based on genome sequencing.</title>
        <authorList>
            <person name="Grover C.E."/>
            <person name="Arick M.A. 2nd"/>
            <person name="Thrash A."/>
            <person name="Conover J.L."/>
            <person name="Sanders W.S."/>
            <person name="Peterson D.G."/>
            <person name="Frelichowski J.E."/>
            <person name="Scheffler J.A."/>
            <person name="Scheffler B.E."/>
            <person name="Wendel J.F."/>
        </authorList>
    </citation>
    <scope>NUCLEOTIDE SEQUENCE [LARGE SCALE GENOMIC DNA]</scope>
    <source>
        <strain evidence="5">185</strain>
        <tissue evidence="5">Leaf</tissue>
    </source>
</reference>
<accession>A0A7J8WID6</accession>
<dbReference type="InterPro" id="IPR030184">
    <property type="entry name" value="WAT1-related"/>
</dbReference>
<keyword evidence="1 4" id="KW-0812">Transmembrane</keyword>
<comment type="caution">
    <text evidence="5">The sequence shown here is derived from an EMBL/GenBank/DDBJ whole genome shotgun (WGS) entry which is preliminary data.</text>
</comment>
<evidence type="ECO:0000256" key="1">
    <source>
        <dbReference type="ARBA" id="ARBA00022692"/>
    </source>
</evidence>
<evidence type="ECO:0000256" key="4">
    <source>
        <dbReference type="SAM" id="Phobius"/>
    </source>
</evidence>
<dbReference type="GO" id="GO:0022857">
    <property type="term" value="F:transmembrane transporter activity"/>
    <property type="evidence" value="ECO:0007669"/>
    <property type="project" value="InterPro"/>
</dbReference>
<feature type="non-terminal residue" evidence="5">
    <location>
        <position position="121"/>
    </location>
</feature>